<sequence>MSGTAAGNQWKIGQNSWSTGAGNLGIGCTGTGGVASFSASGNLTVLGDITAFGSISDARLKTDIKPMDAQAAMETVSQLQPVQFRWKHDIFNPSRQGRLDEGLIAQEVAQVYPYAADTVAHPDGNVYNVVRYEKLTPLLVSSVQSLVQENSLLASTVDGLKQENSLLHTLLGALEMRVAALEAKAAIGRRQMTEVHAEMAEQHQLRAIWNFRLAKDALQLAYSKQADAHSIRKLQLELVYCDAVMKQNGLDDALSCEAALANWLETDMDQYFDVYPDLPDLVSATDAE</sequence>
<accession>A0ABY8U2V2</accession>
<dbReference type="EMBL" id="CP126213">
    <property type="protein sequence ID" value="WIA15720.1"/>
    <property type="molecule type" value="Genomic_DNA"/>
</dbReference>
<dbReference type="InterPro" id="IPR030392">
    <property type="entry name" value="S74_ICA"/>
</dbReference>
<protein>
    <recommendedName>
        <fullName evidence="1">Peptidase S74 domain-containing protein</fullName>
    </recommendedName>
</protein>
<evidence type="ECO:0000259" key="1">
    <source>
        <dbReference type="PROSITE" id="PS51688"/>
    </source>
</evidence>
<proteinExistence type="predicted"/>
<dbReference type="Gene3D" id="1.10.10.10">
    <property type="entry name" value="Winged helix-like DNA-binding domain superfamily/Winged helix DNA-binding domain"/>
    <property type="match status" value="1"/>
</dbReference>
<evidence type="ECO:0000313" key="2">
    <source>
        <dbReference type="EMBL" id="WIA15720.1"/>
    </source>
</evidence>
<feature type="domain" description="Peptidase S74" evidence="1">
    <location>
        <begin position="56"/>
        <end position="157"/>
    </location>
</feature>
<evidence type="ECO:0000313" key="3">
    <source>
        <dbReference type="Proteomes" id="UP001244341"/>
    </source>
</evidence>
<name>A0ABY8U2V2_TETOB</name>
<dbReference type="InterPro" id="IPR036388">
    <property type="entry name" value="WH-like_DNA-bd_sf"/>
</dbReference>
<dbReference type="Proteomes" id="UP001244341">
    <property type="component" value="Chromosome 6b"/>
</dbReference>
<reference evidence="2 3" key="1">
    <citation type="submission" date="2023-05" db="EMBL/GenBank/DDBJ databases">
        <title>A 100% complete, gapless, phased diploid assembly of the Scenedesmus obliquus UTEX 3031 genome.</title>
        <authorList>
            <person name="Biondi T.C."/>
            <person name="Hanschen E.R."/>
            <person name="Kwon T."/>
            <person name="Eng W."/>
            <person name="Kruse C.P.S."/>
            <person name="Koehler S.I."/>
            <person name="Kunde Y."/>
            <person name="Gleasner C.D."/>
            <person name="You Mak K.T."/>
            <person name="Polle J."/>
            <person name="Hovde B.T."/>
            <person name="Starkenburg S.R."/>
        </authorList>
    </citation>
    <scope>NUCLEOTIDE SEQUENCE [LARGE SCALE GENOMIC DNA]</scope>
    <source>
        <strain evidence="2 3">DOE0152z</strain>
    </source>
</reference>
<dbReference type="Pfam" id="PF13884">
    <property type="entry name" value="Peptidase_S74"/>
    <property type="match status" value="1"/>
</dbReference>
<gene>
    <name evidence="2" type="ORF">OEZ85_002340</name>
</gene>
<dbReference type="PROSITE" id="PS51688">
    <property type="entry name" value="ICA"/>
    <property type="match status" value="1"/>
</dbReference>
<organism evidence="2 3">
    <name type="scientific">Tetradesmus obliquus</name>
    <name type="common">Green alga</name>
    <name type="synonym">Acutodesmus obliquus</name>
    <dbReference type="NCBI Taxonomy" id="3088"/>
    <lineage>
        <taxon>Eukaryota</taxon>
        <taxon>Viridiplantae</taxon>
        <taxon>Chlorophyta</taxon>
        <taxon>core chlorophytes</taxon>
        <taxon>Chlorophyceae</taxon>
        <taxon>CS clade</taxon>
        <taxon>Sphaeropleales</taxon>
        <taxon>Scenedesmaceae</taxon>
        <taxon>Tetradesmus</taxon>
    </lineage>
</organism>
<keyword evidence="3" id="KW-1185">Reference proteome</keyword>